<dbReference type="SUPFAM" id="SSF53335">
    <property type="entry name" value="S-adenosyl-L-methionine-dependent methyltransferases"/>
    <property type="match status" value="1"/>
</dbReference>
<dbReference type="Gene3D" id="3.40.50.150">
    <property type="entry name" value="Vaccinia Virus protein VP39"/>
    <property type="match status" value="1"/>
</dbReference>
<proteinExistence type="inferred from homology"/>
<evidence type="ECO:0000256" key="7">
    <source>
        <dbReference type="ARBA" id="ARBA00022691"/>
    </source>
</evidence>
<evidence type="ECO:0000259" key="10">
    <source>
        <dbReference type="Pfam" id="PF08241"/>
    </source>
</evidence>
<evidence type="ECO:0000313" key="12">
    <source>
        <dbReference type="EMBL" id="RKP25511.1"/>
    </source>
</evidence>
<evidence type="ECO:0000259" key="11">
    <source>
        <dbReference type="Pfam" id="PF12589"/>
    </source>
</evidence>
<evidence type="ECO:0000256" key="5">
    <source>
        <dbReference type="ARBA" id="ARBA00022603"/>
    </source>
</evidence>
<feature type="domain" description="Methyltransferase type 11" evidence="10">
    <location>
        <begin position="54"/>
        <end position="138"/>
    </location>
</feature>
<dbReference type="GO" id="GO:0005730">
    <property type="term" value="C:nucleolus"/>
    <property type="evidence" value="ECO:0007669"/>
    <property type="project" value="UniProtKB-ARBA"/>
</dbReference>
<keyword evidence="5 12" id="KW-0489">Methyltransferase</keyword>
<organism evidence="12 13">
    <name type="scientific">Syncephalis pseudoplumigaleata</name>
    <dbReference type="NCBI Taxonomy" id="1712513"/>
    <lineage>
        <taxon>Eukaryota</taxon>
        <taxon>Fungi</taxon>
        <taxon>Fungi incertae sedis</taxon>
        <taxon>Zoopagomycota</taxon>
        <taxon>Zoopagomycotina</taxon>
        <taxon>Zoopagomycetes</taxon>
        <taxon>Zoopagales</taxon>
        <taxon>Piptocephalidaceae</taxon>
        <taxon>Syncephalis</taxon>
    </lineage>
</organism>
<dbReference type="Proteomes" id="UP000278143">
    <property type="component" value="Unassembled WGS sequence"/>
</dbReference>
<dbReference type="Pfam" id="PF08241">
    <property type="entry name" value="Methyltransf_11"/>
    <property type="match status" value="1"/>
</dbReference>
<accession>A0A4P9Z199</accession>
<dbReference type="PANTHER" id="PTHR12734:SF0">
    <property type="entry name" value="18S RRNA (GUANINE-N(7))-METHYLTRANSFERASE-RELATED"/>
    <property type="match status" value="1"/>
</dbReference>
<evidence type="ECO:0000256" key="2">
    <source>
        <dbReference type="ARBA" id="ARBA00004496"/>
    </source>
</evidence>
<name>A0A4P9Z199_9FUNG</name>
<protein>
    <submittedName>
        <fullName evidence="12">S-adenosyl-L-methionine-dependent methyltransferase</fullName>
    </submittedName>
</protein>
<keyword evidence="4" id="KW-0963">Cytoplasm</keyword>
<dbReference type="GO" id="GO:0016435">
    <property type="term" value="F:rRNA (guanine) methyltransferase activity"/>
    <property type="evidence" value="ECO:0007669"/>
    <property type="project" value="InterPro"/>
</dbReference>
<keyword evidence="7" id="KW-0949">S-adenosyl-L-methionine</keyword>
<reference evidence="13" key="1">
    <citation type="journal article" date="2018" name="Nat. Microbiol.">
        <title>Leveraging single-cell genomics to expand the fungal tree of life.</title>
        <authorList>
            <person name="Ahrendt S.R."/>
            <person name="Quandt C.A."/>
            <person name="Ciobanu D."/>
            <person name="Clum A."/>
            <person name="Salamov A."/>
            <person name="Andreopoulos B."/>
            <person name="Cheng J.F."/>
            <person name="Woyke T."/>
            <person name="Pelin A."/>
            <person name="Henrissat B."/>
            <person name="Reynolds N.K."/>
            <person name="Benny G.L."/>
            <person name="Smith M.E."/>
            <person name="James T.Y."/>
            <person name="Grigoriev I.V."/>
        </authorList>
    </citation>
    <scope>NUCLEOTIDE SEQUENCE [LARGE SCALE GENOMIC DNA]</scope>
    <source>
        <strain evidence="13">Benny S71-1</strain>
    </source>
</reference>
<dbReference type="OrthoDB" id="2877at2759"/>
<dbReference type="InterPro" id="IPR039769">
    <property type="entry name" value="Bud23-like"/>
</dbReference>
<dbReference type="AlphaFoldDB" id="A0A4P9Z199"/>
<comment type="subcellular location">
    <subcellularLocation>
        <location evidence="2">Cytoplasm</location>
    </subcellularLocation>
    <subcellularLocation>
        <location evidence="1">Nucleus</location>
    </subcellularLocation>
</comment>
<dbReference type="FunFam" id="3.40.50.150:FF:000017">
    <property type="entry name" value="probable 18S rRNA (Guanine-N(7))-methyltransferase"/>
    <property type="match status" value="1"/>
</dbReference>
<dbReference type="InterPro" id="IPR013216">
    <property type="entry name" value="Methyltransf_11"/>
</dbReference>
<gene>
    <name evidence="12" type="ORF">SYNPS1DRAFT_15551</name>
</gene>
<evidence type="ECO:0000256" key="3">
    <source>
        <dbReference type="ARBA" id="ARBA00005547"/>
    </source>
</evidence>
<keyword evidence="13" id="KW-1185">Reference proteome</keyword>
<dbReference type="EMBL" id="KZ989721">
    <property type="protein sequence ID" value="RKP25511.1"/>
    <property type="molecule type" value="Genomic_DNA"/>
</dbReference>
<keyword evidence="6 12" id="KW-0808">Transferase</keyword>
<dbReference type="Pfam" id="PF12589">
    <property type="entry name" value="WBS_methylT"/>
    <property type="match status" value="1"/>
</dbReference>
<feature type="region of interest" description="Disordered" evidence="9">
    <location>
        <begin position="258"/>
        <end position="277"/>
    </location>
</feature>
<evidence type="ECO:0000256" key="6">
    <source>
        <dbReference type="ARBA" id="ARBA00022679"/>
    </source>
</evidence>
<evidence type="ECO:0000313" key="13">
    <source>
        <dbReference type="Proteomes" id="UP000278143"/>
    </source>
</evidence>
<sequence length="277" mass="31355">MSRPEHQGPPEVVYNEEEAEKYTSNTRIAGIQAEMTFRALELLCLPEGKQCMLLDIGCGSGLSGEILDEEGHHWVGLDIAPAMLAIAVEREVEGDLFLQDVGEGLGFRPGTFDGAISISVLQWLCNADKRWHEPRRRLAHFFTTLYSSLANGARAIFQFYPENDNQVEMIMEQATRAGFTGGLVVDYPNSKKAKKYYLCLFTGTMGGSAELPRALGEEDGVVYNNEQIRERHAGRGRHRKNVKDKDWVLRKKELMRKRGKKVAEDSKYTARKRKPRF</sequence>
<evidence type="ECO:0000256" key="1">
    <source>
        <dbReference type="ARBA" id="ARBA00004123"/>
    </source>
</evidence>
<evidence type="ECO:0000256" key="4">
    <source>
        <dbReference type="ARBA" id="ARBA00022490"/>
    </source>
</evidence>
<dbReference type="GO" id="GO:0070476">
    <property type="term" value="P:rRNA (guanine-N7)-methylation"/>
    <property type="evidence" value="ECO:0007669"/>
    <property type="project" value="InterPro"/>
</dbReference>
<dbReference type="InterPro" id="IPR022238">
    <property type="entry name" value="Bud23_C"/>
</dbReference>
<dbReference type="GO" id="GO:0005737">
    <property type="term" value="C:cytoplasm"/>
    <property type="evidence" value="ECO:0007669"/>
    <property type="project" value="UniProtKB-SubCell"/>
</dbReference>
<dbReference type="CDD" id="cd02440">
    <property type="entry name" value="AdoMet_MTases"/>
    <property type="match status" value="1"/>
</dbReference>
<evidence type="ECO:0000256" key="9">
    <source>
        <dbReference type="SAM" id="MobiDB-lite"/>
    </source>
</evidence>
<feature type="domain" description="18S rRNA (guanine(1575)-N(7))-methyltransferase Bud23 C-terminal" evidence="11">
    <location>
        <begin position="200"/>
        <end position="275"/>
    </location>
</feature>
<comment type="similarity">
    <text evidence="3">Belongs to the class I-like SAM-binding methyltransferase superfamily. BUD23/WBSCR22 family.</text>
</comment>
<keyword evidence="8" id="KW-0539">Nucleus</keyword>
<dbReference type="InterPro" id="IPR029063">
    <property type="entry name" value="SAM-dependent_MTases_sf"/>
</dbReference>
<evidence type="ECO:0000256" key="8">
    <source>
        <dbReference type="ARBA" id="ARBA00023242"/>
    </source>
</evidence>
<dbReference type="PANTHER" id="PTHR12734">
    <property type="entry name" value="METHYLTRANSFERASE-RELATED"/>
    <property type="match status" value="1"/>
</dbReference>